<dbReference type="InterPro" id="IPR017998">
    <property type="entry name" value="Chaperone_TCP-1"/>
</dbReference>
<dbReference type="NCBIfam" id="NF041082">
    <property type="entry name" value="thermosome_alpha"/>
    <property type="match status" value="1"/>
</dbReference>
<dbReference type="GO" id="GO:0005524">
    <property type="term" value="F:ATP binding"/>
    <property type="evidence" value="ECO:0007669"/>
    <property type="project" value="UniProtKB-KW"/>
</dbReference>
<proteinExistence type="inferred from homology"/>
<evidence type="ECO:0000256" key="3">
    <source>
        <dbReference type="ARBA" id="ARBA00017187"/>
    </source>
</evidence>
<dbReference type="PROSITE" id="PS00750">
    <property type="entry name" value="TCP1_1"/>
    <property type="match status" value="1"/>
</dbReference>
<evidence type="ECO:0000256" key="10">
    <source>
        <dbReference type="SAM" id="MobiDB-lite"/>
    </source>
</evidence>
<dbReference type="InterPro" id="IPR002194">
    <property type="entry name" value="Chaperonin_TCP-1_CS"/>
</dbReference>
<keyword evidence="7 8" id="KW-0143">Chaperone</keyword>
<gene>
    <name evidence="11" type="ORF">Cvel_9962</name>
</gene>
<dbReference type="CDD" id="cd03337">
    <property type="entry name" value="TCP1_gamma"/>
    <property type="match status" value="1"/>
</dbReference>
<keyword evidence="5 8" id="KW-0547">Nucleotide-binding</keyword>
<evidence type="ECO:0000256" key="5">
    <source>
        <dbReference type="ARBA" id="ARBA00022741"/>
    </source>
</evidence>
<dbReference type="PRINTS" id="PR00304">
    <property type="entry name" value="TCOMPLEXTCP1"/>
</dbReference>
<sequence length="562" mass="60846">MMMGGGARAPQVVVLNRNTQQEKGRKAQQSNILAAKTVADIVRTTLGPKSMLKMLLDPMGGIVMTNDGNAILREVDVVHPAAKTMIELSRAQDEEVGDGTTSVVVLCGEMMAVAEPLLQKQIHPTLIVQGYMDALEVANKTLKDIALELDPDDMNKISEVVGACINTKFSSRWGTMISDLAVKAAKCVAVELPNGKRDIDIKRYAKVEKIPGGEFSDCAVLNGVMVNKDVTHPAMKRRIENPKVLLLDCTLEYKKGESATMAEVTREEDWEALLKEEEEEIQRMCNNIIQSGANVVFTEKGVSDLAQHYLLKKGISVIRRIRKTDNNRIARVTGATIVNRTDEINPGDIGTDAALFKIEKIGDEYYCYLTECKDPKACTILMRGASKDVLNELERNLLDALNVARNVMLEHRLLPGGGATEMEVAARLNASANEVEGLKQWAFKAVAAALEVIPRTLAQNCGADVVRTITALRACHAETGKGHNMGIDGQTGKVVDVASAAIWDTFAVKQQVLKTSIEAAAMLLRIDEVVSGISKRQVPGGAGSGAGPDGPDQETFGDNRDG</sequence>
<dbReference type="SUPFAM" id="SSF54849">
    <property type="entry name" value="GroEL-intermediate domain like"/>
    <property type="match status" value="1"/>
</dbReference>
<dbReference type="PhylomeDB" id="A0A0G4I0J5"/>
<dbReference type="InterPro" id="IPR027409">
    <property type="entry name" value="GroEL-like_apical_dom_sf"/>
</dbReference>
<dbReference type="PROSITE" id="PS00751">
    <property type="entry name" value="TCP1_2"/>
    <property type="match status" value="1"/>
</dbReference>
<dbReference type="InterPro" id="IPR012719">
    <property type="entry name" value="Chap_CCT_gamma"/>
</dbReference>
<keyword evidence="4" id="KW-0963">Cytoplasm</keyword>
<evidence type="ECO:0000256" key="4">
    <source>
        <dbReference type="ARBA" id="ARBA00022490"/>
    </source>
</evidence>
<accession>A0A0G4I0J5</accession>
<feature type="region of interest" description="Disordered" evidence="10">
    <location>
        <begin position="537"/>
        <end position="562"/>
    </location>
</feature>
<dbReference type="NCBIfam" id="TIGR02344">
    <property type="entry name" value="chap_CCT_gamma"/>
    <property type="match status" value="1"/>
</dbReference>
<dbReference type="NCBIfam" id="NF041083">
    <property type="entry name" value="thermosome_beta"/>
    <property type="match status" value="1"/>
</dbReference>
<organism evidence="11">
    <name type="scientific">Chromera velia CCMP2878</name>
    <dbReference type="NCBI Taxonomy" id="1169474"/>
    <lineage>
        <taxon>Eukaryota</taxon>
        <taxon>Sar</taxon>
        <taxon>Alveolata</taxon>
        <taxon>Colpodellida</taxon>
        <taxon>Chromeraceae</taxon>
        <taxon>Chromera</taxon>
    </lineage>
</organism>
<dbReference type="PANTHER" id="PTHR11353">
    <property type="entry name" value="CHAPERONIN"/>
    <property type="match status" value="1"/>
</dbReference>
<dbReference type="Pfam" id="PF00118">
    <property type="entry name" value="Cpn60_TCP1"/>
    <property type="match status" value="1"/>
</dbReference>
<dbReference type="PROSITE" id="PS00995">
    <property type="entry name" value="TCP1_3"/>
    <property type="match status" value="1"/>
</dbReference>
<dbReference type="Gene3D" id="3.30.260.10">
    <property type="entry name" value="TCP-1-like chaperonin intermediate domain"/>
    <property type="match status" value="1"/>
</dbReference>
<dbReference type="GO" id="GO:0140662">
    <property type="term" value="F:ATP-dependent protein folding chaperone"/>
    <property type="evidence" value="ECO:0007669"/>
    <property type="project" value="InterPro"/>
</dbReference>
<evidence type="ECO:0000256" key="9">
    <source>
        <dbReference type="RuleBase" id="RU004191"/>
    </source>
</evidence>
<keyword evidence="6 8" id="KW-0067">ATP-binding</keyword>
<dbReference type="Gene3D" id="3.50.7.10">
    <property type="entry name" value="GroEL"/>
    <property type="match status" value="1"/>
</dbReference>
<evidence type="ECO:0000256" key="6">
    <source>
        <dbReference type="ARBA" id="ARBA00022840"/>
    </source>
</evidence>
<dbReference type="FunFam" id="1.10.560.10:FF:000085">
    <property type="entry name" value="T-complex protein 1 subunit gamma"/>
    <property type="match status" value="1"/>
</dbReference>
<dbReference type="Gene3D" id="1.10.560.10">
    <property type="entry name" value="GroEL-like equatorial domain"/>
    <property type="match status" value="1"/>
</dbReference>
<comment type="subcellular location">
    <subcellularLocation>
        <location evidence="1">Cytoplasm</location>
    </subcellularLocation>
</comment>
<dbReference type="SUPFAM" id="SSF52029">
    <property type="entry name" value="GroEL apical domain-like"/>
    <property type="match status" value="1"/>
</dbReference>
<evidence type="ECO:0000256" key="2">
    <source>
        <dbReference type="ARBA" id="ARBA00008020"/>
    </source>
</evidence>
<dbReference type="EMBL" id="CDMZ01004650">
    <property type="protein sequence ID" value="CEM50395.1"/>
    <property type="molecule type" value="Genomic_DNA"/>
</dbReference>
<dbReference type="GO" id="GO:0005832">
    <property type="term" value="C:chaperonin-containing T-complex"/>
    <property type="evidence" value="ECO:0007669"/>
    <property type="project" value="UniProtKB-ARBA"/>
</dbReference>
<evidence type="ECO:0000256" key="7">
    <source>
        <dbReference type="ARBA" id="ARBA00023186"/>
    </source>
</evidence>
<name>A0A0G4I0J5_9ALVE</name>
<evidence type="ECO:0000256" key="1">
    <source>
        <dbReference type="ARBA" id="ARBA00004496"/>
    </source>
</evidence>
<dbReference type="InterPro" id="IPR054827">
    <property type="entry name" value="thermosome_alpha"/>
</dbReference>
<dbReference type="VEuPathDB" id="CryptoDB:Cvel_9962"/>
<evidence type="ECO:0000313" key="11">
    <source>
        <dbReference type="EMBL" id="CEM50395.1"/>
    </source>
</evidence>
<dbReference type="InterPro" id="IPR053374">
    <property type="entry name" value="TCP-1_chaperonin"/>
</dbReference>
<dbReference type="SUPFAM" id="SSF48592">
    <property type="entry name" value="GroEL equatorial domain-like"/>
    <property type="match status" value="1"/>
</dbReference>
<dbReference type="AlphaFoldDB" id="A0A0G4I0J5"/>
<dbReference type="FunFam" id="3.50.7.10:FF:000005">
    <property type="entry name" value="T-complex protein 1 subunit gamma"/>
    <property type="match status" value="1"/>
</dbReference>
<evidence type="ECO:0000256" key="8">
    <source>
        <dbReference type="RuleBase" id="RU004187"/>
    </source>
</evidence>
<dbReference type="InterPro" id="IPR027413">
    <property type="entry name" value="GROEL-like_equatorial_sf"/>
</dbReference>
<dbReference type="InterPro" id="IPR027410">
    <property type="entry name" value="TCP-1-like_intermed_sf"/>
</dbReference>
<reference evidence="11" key="1">
    <citation type="submission" date="2014-11" db="EMBL/GenBank/DDBJ databases">
        <authorList>
            <person name="Otto D Thomas"/>
            <person name="Naeem Raeece"/>
        </authorList>
    </citation>
    <scope>NUCLEOTIDE SEQUENCE</scope>
</reference>
<comment type="similarity">
    <text evidence="2 8">Belongs to the TCP-1 chaperonin family.</text>
</comment>
<dbReference type="GO" id="GO:0016887">
    <property type="term" value="F:ATP hydrolysis activity"/>
    <property type="evidence" value="ECO:0007669"/>
    <property type="project" value="InterPro"/>
</dbReference>
<dbReference type="GO" id="GO:0051082">
    <property type="term" value="F:unfolded protein binding"/>
    <property type="evidence" value="ECO:0007669"/>
    <property type="project" value="InterPro"/>
</dbReference>
<protein>
    <recommendedName>
        <fullName evidence="3 9">T-complex protein 1 subunit gamma</fullName>
    </recommendedName>
</protein>
<dbReference type="InterPro" id="IPR002423">
    <property type="entry name" value="Cpn60/GroEL/TCP-1"/>
</dbReference>